<dbReference type="SUPFAM" id="SSF55874">
    <property type="entry name" value="ATPase domain of HSP90 chaperone/DNA topoisomerase II/histidine kinase"/>
    <property type="match status" value="1"/>
</dbReference>
<evidence type="ECO:0000256" key="8">
    <source>
        <dbReference type="ARBA" id="ARBA00022741"/>
    </source>
</evidence>
<keyword evidence="8" id="KW-0547">Nucleotide-binding</keyword>
<accession>A0A927W401</accession>
<dbReference type="InterPro" id="IPR003660">
    <property type="entry name" value="HAMP_dom"/>
</dbReference>
<evidence type="ECO:0000259" key="15">
    <source>
        <dbReference type="PROSITE" id="PS50109"/>
    </source>
</evidence>
<evidence type="ECO:0000256" key="4">
    <source>
        <dbReference type="ARBA" id="ARBA00022475"/>
    </source>
</evidence>
<evidence type="ECO:0000256" key="5">
    <source>
        <dbReference type="ARBA" id="ARBA00022553"/>
    </source>
</evidence>
<dbReference type="CDD" id="cd00075">
    <property type="entry name" value="HATPase"/>
    <property type="match status" value="1"/>
</dbReference>
<dbReference type="AlphaFoldDB" id="A0A927W401"/>
<evidence type="ECO:0000256" key="14">
    <source>
        <dbReference type="SAM" id="Phobius"/>
    </source>
</evidence>
<dbReference type="SUPFAM" id="SSF158472">
    <property type="entry name" value="HAMP domain-like"/>
    <property type="match status" value="1"/>
</dbReference>
<dbReference type="InterPro" id="IPR005467">
    <property type="entry name" value="His_kinase_dom"/>
</dbReference>
<dbReference type="GO" id="GO:0005524">
    <property type="term" value="F:ATP binding"/>
    <property type="evidence" value="ECO:0007669"/>
    <property type="project" value="UniProtKB-KW"/>
</dbReference>
<feature type="domain" description="Histidine kinase" evidence="15">
    <location>
        <begin position="256"/>
        <end position="471"/>
    </location>
</feature>
<dbReference type="InterPro" id="IPR004358">
    <property type="entry name" value="Sig_transdc_His_kin-like_C"/>
</dbReference>
<dbReference type="SUPFAM" id="SSF47384">
    <property type="entry name" value="Homodimeric domain of signal transducing histidine kinase"/>
    <property type="match status" value="1"/>
</dbReference>
<dbReference type="CDD" id="cd00082">
    <property type="entry name" value="HisKA"/>
    <property type="match status" value="1"/>
</dbReference>
<protein>
    <recommendedName>
        <fullName evidence="3">histidine kinase</fullName>
        <ecNumber evidence="3">2.7.13.3</ecNumber>
    </recommendedName>
</protein>
<keyword evidence="7 14" id="KW-0812">Transmembrane</keyword>
<dbReference type="PANTHER" id="PTHR45528:SF1">
    <property type="entry name" value="SENSOR HISTIDINE KINASE CPXA"/>
    <property type="match status" value="1"/>
</dbReference>
<sequence>MVKNSLFSKMVVTYTIIITVSFTILAAFLSFWFQDYFIKTRQRDLTRQADIIEGIATKYLTGASSYEELTTSIKFISTYINDDIVLVDSNGYVYSVTNIKYTPLIGKQIFHDDLENINNSDYIDAFNEYGVYMDEKIYVMMKVVKDTKGQSMGATLFSVSTDILDKSLSNVYQIIWLSAVFAVIASCIVIYYFSQKMIVNPLSEMSGVARKIAQGDVDKRVEIHSDDEMEEFANAFNVMADSLQTVEQNRKEFISNVSHELRSPMTSIKGFIGGILDGVVPDEKHKYYLNIAYEEIQRLTRLINDLLDLSAVESGTYKLEKVPVDINEIVRICILRNENRIRNKNLDVQVFFEGSELWVLTDGDKITQVVTNLLDNAIKYGKEDGSIQISCRKKGKKANISIFNEGSNIDEEDIKHIWERFYKVDKSRTQKVSTGLGLSIVKKIVSLHDEEIWACNKENGVEFIFTLQLAKKSM</sequence>
<dbReference type="InterPro" id="IPR003661">
    <property type="entry name" value="HisK_dim/P_dom"/>
</dbReference>
<evidence type="ECO:0000313" key="18">
    <source>
        <dbReference type="Proteomes" id="UP000768462"/>
    </source>
</evidence>
<comment type="catalytic activity">
    <reaction evidence="1">
        <text>ATP + protein L-histidine = ADP + protein N-phospho-L-histidine.</text>
        <dbReference type="EC" id="2.7.13.3"/>
    </reaction>
</comment>
<dbReference type="PRINTS" id="PR00344">
    <property type="entry name" value="BCTRLSENSOR"/>
</dbReference>
<dbReference type="InterPro" id="IPR003594">
    <property type="entry name" value="HATPase_dom"/>
</dbReference>
<evidence type="ECO:0000256" key="11">
    <source>
        <dbReference type="ARBA" id="ARBA00022989"/>
    </source>
</evidence>
<keyword evidence="4" id="KW-1003">Cell membrane</keyword>
<keyword evidence="9 17" id="KW-0418">Kinase</keyword>
<evidence type="ECO:0000256" key="7">
    <source>
        <dbReference type="ARBA" id="ARBA00022692"/>
    </source>
</evidence>
<evidence type="ECO:0000256" key="10">
    <source>
        <dbReference type="ARBA" id="ARBA00022840"/>
    </source>
</evidence>
<organism evidence="17 18">
    <name type="scientific">Clostridium sulfidigenes</name>
    <dbReference type="NCBI Taxonomy" id="318464"/>
    <lineage>
        <taxon>Bacteria</taxon>
        <taxon>Bacillati</taxon>
        <taxon>Bacillota</taxon>
        <taxon>Clostridia</taxon>
        <taxon>Eubacteriales</taxon>
        <taxon>Clostridiaceae</taxon>
        <taxon>Clostridium</taxon>
    </lineage>
</organism>
<feature type="transmembrane region" description="Helical" evidence="14">
    <location>
        <begin position="174"/>
        <end position="193"/>
    </location>
</feature>
<dbReference type="SMART" id="SM00388">
    <property type="entry name" value="HisKA"/>
    <property type="match status" value="1"/>
</dbReference>
<keyword evidence="6" id="KW-0808">Transferase</keyword>
<dbReference type="Gene3D" id="6.10.340.10">
    <property type="match status" value="1"/>
</dbReference>
<keyword evidence="13 14" id="KW-0472">Membrane</keyword>
<dbReference type="Pfam" id="PF02518">
    <property type="entry name" value="HATPase_c"/>
    <property type="match status" value="1"/>
</dbReference>
<dbReference type="CDD" id="cd06225">
    <property type="entry name" value="HAMP"/>
    <property type="match status" value="1"/>
</dbReference>
<feature type="transmembrane region" description="Helical" evidence="14">
    <location>
        <begin position="12"/>
        <end position="33"/>
    </location>
</feature>
<evidence type="ECO:0000256" key="1">
    <source>
        <dbReference type="ARBA" id="ARBA00000085"/>
    </source>
</evidence>
<feature type="domain" description="HAMP" evidence="16">
    <location>
        <begin position="196"/>
        <end position="248"/>
    </location>
</feature>
<evidence type="ECO:0000259" key="16">
    <source>
        <dbReference type="PROSITE" id="PS50885"/>
    </source>
</evidence>
<dbReference type="FunFam" id="1.10.287.130:FF:000001">
    <property type="entry name" value="Two-component sensor histidine kinase"/>
    <property type="match status" value="1"/>
</dbReference>
<dbReference type="Pfam" id="PF00512">
    <property type="entry name" value="HisKA"/>
    <property type="match status" value="1"/>
</dbReference>
<dbReference type="GO" id="GO:0005886">
    <property type="term" value="C:plasma membrane"/>
    <property type="evidence" value="ECO:0007669"/>
    <property type="project" value="UniProtKB-SubCell"/>
</dbReference>
<keyword evidence="10" id="KW-0067">ATP-binding</keyword>
<dbReference type="PROSITE" id="PS50885">
    <property type="entry name" value="HAMP"/>
    <property type="match status" value="1"/>
</dbReference>
<dbReference type="Pfam" id="PF00672">
    <property type="entry name" value="HAMP"/>
    <property type="match status" value="1"/>
</dbReference>
<reference evidence="17" key="1">
    <citation type="submission" date="2019-04" db="EMBL/GenBank/DDBJ databases">
        <title>Evolution of Biomass-Degrading Anaerobic Consortia Revealed by Metagenomics.</title>
        <authorList>
            <person name="Peng X."/>
        </authorList>
    </citation>
    <scope>NUCLEOTIDE SEQUENCE</scope>
    <source>
        <strain evidence="17">SIG254</strain>
    </source>
</reference>
<dbReference type="Proteomes" id="UP000768462">
    <property type="component" value="Unassembled WGS sequence"/>
</dbReference>
<proteinExistence type="predicted"/>
<dbReference type="GO" id="GO:0000155">
    <property type="term" value="F:phosphorelay sensor kinase activity"/>
    <property type="evidence" value="ECO:0007669"/>
    <property type="project" value="InterPro"/>
</dbReference>
<evidence type="ECO:0000256" key="9">
    <source>
        <dbReference type="ARBA" id="ARBA00022777"/>
    </source>
</evidence>
<dbReference type="EMBL" id="SVCM01000087">
    <property type="protein sequence ID" value="MBE6060098.1"/>
    <property type="molecule type" value="Genomic_DNA"/>
</dbReference>
<dbReference type="SMART" id="SM00387">
    <property type="entry name" value="HATPase_c"/>
    <property type="match status" value="1"/>
</dbReference>
<keyword evidence="11 14" id="KW-1133">Transmembrane helix</keyword>
<evidence type="ECO:0000256" key="2">
    <source>
        <dbReference type="ARBA" id="ARBA00004651"/>
    </source>
</evidence>
<name>A0A927W401_9CLOT</name>
<comment type="subcellular location">
    <subcellularLocation>
        <location evidence="2">Cell membrane</location>
        <topology evidence="2">Multi-pass membrane protein</topology>
    </subcellularLocation>
</comment>
<evidence type="ECO:0000256" key="6">
    <source>
        <dbReference type="ARBA" id="ARBA00022679"/>
    </source>
</evidence>
<evidence type="ECO:0000313" key="17">
    <source>
        <dbReference type="EMBL" id="MBE6060098.1"/>
    </source>
</evidence>
<dbReference type="Gene3D" id="1.10.287.130">
    <property type="match status" value="1"/>
</dbReference>
<dbReference type="Gene3D" id="3.30.565.10">
    <property type="entry name" value="Histidine kinase-like ATPase, C-terminal domain"/>
    <property type="match status" value="1"/>
</dbReference>
<comment type="caution">
    <text evidence="17">The sequence shown here is derived from an EMBL/GenBank/DDBJ whole genome shotgun (WGS) entry which is preliminary data.</text>
</comment>
<dbReference type="SMART" id="SM00304">
    <property type="entry name" value="HAMP"/>
    <property type="match status" value="1"/>
</dbReference>
<keyword evidence="5" id="KW-0597">Phosphoprotein</keyword>
<evidence type="ECO:0000256" key="12">
    <source>
        <dbReference type="ARBA" id="ARBA00023012"/>
    </source>
</evidence>
<dbReference type="InterPro" id="IPR050398">
    <property type="entry name" value="HssS/ArlS-like"/>
</dbReference>
<dbReference type="InterPro" id="IPR036097">
    <property type="entry name" value="HisK_dim/P_sf"/>
</dbReference>
<dbReference type="FunFam" id="3.30.565.10:FF:000006">
    <property type="entry name" value="Sensor histidine kinase WalK"/>
    <property type="match status" value="1"/>
</dbReference>
<dbReference type="InterPro" id="IPR036890">
    <property type="entry name" value="HATPase_C_sf"/>
</dbReference>
<keyword evidence="12" id="KW-0902">Two-component regulatory system</keyword>
<evidence type="ECO:0000256" key="13">
    <source>
        <dbReference type="ARBA" id="ARBA00023136"/>
    </source>
</evidence>
<gene>
    <name evidence="17" type="ORF">E7215_07995</name>
</gene>
<dbReference type="PROSITE" id="PS50109">
    <property type="entry name" value="HIS_KIN"/>
    <property type="match status" value="1"/>
</dbReference>
<evidence type="ECO:0000256" key="3">
    <source>
        <dbReference type="ARBA" id="ARBA00012438"/>
    </source>
</evidence>
<dbReference type="PANTHER" id="PTHR45528">
    <property type="entry name" value="SENSOR HISTIDINE KINASE CPXA"/>
    <property type="match status" value="1"/>
</dbReference>
<dbReference type="EC" id="2.7.13.3" evidence="3"/>